<proteinExistence type="predicted"/>
<accession>A0A4P8YHJ0</accession>
<keyword evidence="3" id="KW-1185">Reference proteome</keyword>
<name>A0A4P8YHJ0_9ENTR</name>
<dbReference type="KEGG" id="izh:FEM41_04835"/>
<reference evidence="2 3" key="1">
    <citation type="submission" date="2019-05" db="EMBL/GenBank/DDBJ databases">
        <title>Complete genome sequence of Izhakiella calystegiae KSNA2, an endophyte isolated from beach morning glory (Calystegia soldanella).</title>
        <authorList>
            <person name="Jiang L."/>
            <person name="Jeong J.C."/>
            <person name="Kim C.Y."/>
            <person name="Kim D.H."/>
            <person name="Kim S.W."/>
            <person name="Lee j."/>
        </authorList>
    </citation>
    <scope>NUCLEOTIDE SEQUENCE [LARGE SCALE GENOMIC DNA]</scope>
    <source>
        <strain evidence="2 3">KSNA2</strain>
    </source>
</reference>
<evidence type="ECO:0000313" key="2">
    <source>
        <dbReference type="EMBL" id="QCT19024.1"/>
    </source>
</evidence>
<organism evidence="2 3">
    <name type="scientific">Jejubacter calystegiae</name>
    <dbReference type="NCBI Taxonomy" id="2579935"/>
    <lineage>
        <taxon>Bacteria</taxon>
        <taxon>Pseudomonadati</taxon>
        <taxon>Pseudomonadota</taxon>
        <taxon>Gammaproteobacteria</taxon>
        <taxon>Enterobacterales</taxon>
        <taxon>Enterobacteriaceae</taxon>
        <taxon>Jejubacter</taxon>
    </lineage>
</organism>
<sequence length="178" mass="20432">MKMLPLHSKPVRASITMNNKIILIASFLTPLIILAVLLFTVLHPTRNNRVDISCISSFESSSDIAHFSTHGYFMLQTQSRHTGIIRISAILRVSGADSSANRYRVARDLHFKYAADREGNMTMRHIKIHKRNVDTITDELFNRYVFSVEPHKQYSIVKMKNAYLIGNRLMPLWSCVNL</sequence>
<dbReference type="AlphaFoldDB" id="A0A4P8YHJ0"/>
<protein>
    <submittedName>
        <fullName evidence="2">Uncharacterized protein</fullName>
    </submittedName>
</protein>
<evidence type="ECO:0000313" key="3">
    <source>
        <dbReference type="Proteomes" id="UP000302163"/>
    </source>
</evidence>
<gene>
    <name evidence="2" type="ORF">FEM41_04835</name>
</gene>
<keyword evidence="1" id="KW-0812">Transmembrane</keyword>
<dbReference type="EMBL" id="CP040428">
    <property type="protein sequence ID" value="QCT19024.1"/>
    <property type="molecule type" value="Genomic_DNA"/>
</dbReference>
<feature type="transmembrane region" description="Helical" evidence="1">
    <location>
        <begin position="21"/>
        <end position="42"/>
    </location>
</feature>
<dbReference type="Proteomes" id="UP000302163">
    <property type="component" value="Chromosome"/>
</dbReference>
<keyword evidence="1" id="KW-1133">Transmembrane helix</keyword>
<dbReference type="OrthoDB" id="6610641at2"/>
<keyword evidence="1" id="KW-0472">Membrane</keyword>
<evidence type="ECO:0000256" key="1">
    <source>
        <dbReference type="SAM" id="Phobius"/>
    </source>
</evidence>